<dbReference type="Gene3D" id="1.10.238.10">
    <property type="entry name" value="EF-hand"/>
    <property type="match status" value="2"/>
</dbReference>
<dbReference type="PANTHER" id="PTHR23050">
    <property type="entry name" value="CALCIUM BINDING PROTEIN"/>
    <property type="match status" value="1"/>
</dbReference>
<protein>
    <submittedName>
        <fullName evidence="6">Uncharacterized calcium-binding protein (inferred by orthology to a C. elegans protein)</fullName>
    </submittedName>
</protein>
<name>A0A0M3K9V8_ANISI</name>
<dbReference type="PROSITE" id="PS00018">
    <property type="entry name" value="EF_HAND_1"/>
    <property type="match status" value="3"/>
</dbReference>
<dbReference type="InterPro" id="IPR002048">
    <property type="entry name" value="EF_hand_dom"/>
</dbReference>
<feature type="domain" description="EF-hand" evidence="3">
    <location>
        <begin position="145"/>
        <end position="180"/>
    </location>
</feature>
<evidence type="ECO:0000313" key="4">
    <source>
        <dbReference type="EMBL" id="VDK59634.1"/>
    </source>
</evidence>
<dbReference type="OrthoDB" id="424753at2759"/>
<dbReference type="WBParaSite" id="ASIM_0001775301-mRNA-1">
    <property type="protein sequence ID" value="ASIM_0001775301-mRNA-1"/>
    <property type="gene ID" value="ASIM_0001775301"/>
</dbReference>
<dbReference type="Proteomes" id="UP000267096">
    <property type="component" value="Unassembled WGS sequence"/>
</dbReference>
<keyword evidence="1" id="KW-0677">Repeat</keyword>
<dbReference type="InterPro" id="IPR011992">
    <property type="entry name" value="EF-hand-dom_pair"/>
</dbReference>
<dbReference type="SUPFAM" id="SSF47473">
    <property type="entry name" value="EF-hand"/>
    <property type="match status" value="1"/>
</dbReference>
<dbReference type="Pfam" id="PF13499">
    <property type="entry name" value="EF-hand_7"/>
    <property type="match status" value="1"/>
</dbReference>
<dbReference type="FunFam" id="1.10.238.10:FF:000355">
    <property type="entry name" value="Uncharacterized calcium-binding protein B0563.7"/>
    <property type="match status" value="1"/>
</dbReference>
<dbReference type="CDD" id="cd00051">
    <property type="entry name" value="EFh"/>
    <property type="match status" value="1"/>
</dbReference>
<dbReference type="InterPro" id="IPR018247">
    <property type="entry name" value="EF_Hand_1_Ca_BS"/>
</dbReference>
<evidence type="ECO:0000313" key="5">
    <source>
        <dbReference type="Proteomes" id="UP000267096"/>
    </source>
</evidence>
<proteinExistence type="predicted"/>
<dbReference type="AlphaFoldDB" id="A0A0M3K9V8"/>
<feature type="domain" description="EF-hand" evidence="3">
    <location>
        <begin position="184"/>
        <end position="219"/>
    </location>
</feature>
<gene>
    <name evidence="4" type="ORF">ASIM_LOCUS17156</name>
</gene>
<dbReference type="InterPro" id="IPR050145">
    <property type="entry name" value="Centrin_CML-like"/>
</dbReference>
<reference evidence="4 5" key="2">
    <citation type="submission" date="2018-11" db="EMBL/GenBank/DDBJ databases">
        <authorList>
            <consortium name="Pathogen Informatics"/>
        </authorList>
    </citation>
    <scope>NUCLEOTIDE SEQUENCE [LARGE SCALE GENOMIC DNA]</scope>
</reference>
<dbReference type="EMBL" id="UYRR01033801">
    <property type="protein sequence ID" value="VDK59634.1"/>
    <property type="molecule type" value="Genomic_DNA"/>
</dbReference>
<evidence type="ECO:0000256" key="2">
    <source>
        <dbReference type="ARBA" id="ARBA00022837"/>
    </source>
</evidence>
<dbReference type="SMART" id="SM00054">
    <property type="entry name" value="EFh"/>
    <property type="match status" value="4"/>
</dbReference>
<evidence type="ECO:0000256" key="1">
    <source>
        <dbReference type="ARBA" id="ARBA00022737"/>
    </source>
</evidence>
<feature type="domain" description="EF-hand" evidence="3">
    <location>
        <begin position="109"/>
        <end position="144"/>
    </location>
</feature>
<keyword evidence="2" id="KW-0106">Calcium</keyword>
<dbReference type="GO" id="GO:0005509">
    <property type="term" value="F:calcium ion binding"/>
    <property type="evidence" value="ECO:0007669"/>
    <property type="project" value="InterPro"/>
</dbReference>
<dbReference type="Pfam" id="PF13833">
    <property type="entry name" value="EF-hand_8"/>
    <property type="match status" value="1"/>
</dbReference>
<reference evidence="6" key="1">
    <citation type="submission" date="2017-02" db="UniProtKB">
        <authorList>
            <consortium name="WormBaseParasite"/>
        </authorList>
    </citation>
    <scope>IDENTIFICATION</scope>
</reference>
<keyword evidence="5" id="KW-1185">Reference proteome</keyword>
<dbReference type="PROSITE" id="PS50222">
    <property type="entry name" value="EF_HAND_2"/>
    <property type="match status" value="3"/>
</dbReference>
<sequence>MLPKTANEFDRHNAKRPSLTERLKNVRVADISQLPAVTKRAGSAVTAKKTNISINSRRNSWIATQRNKLLRSDTHDSSMSRLKDSDQVVSFNNLFISALPTGEGEYTKSEVDEFKQLFEMFDTDGSGAIGNEELKKAMIKIGLQANDQEIDNLIREIDEDGNGEIDFAEFCTCMKKSQKLVKSTNEEIVRQCFEVFDQDGNGIITGSEFKYIAKEIGGFDEELADLIFNEVDISSNGHLTADQFATIVDDYLFTNNEDASSSKQIQNQQQDADDISTVFSYAGSIADLSS</sequence>
<accession>A0A0M3K9V8</accession>
<evidence type="ECO:0000313" key="6">
    <source>
        <dbReference type="WBParaSite" id="ASIM_0001775301-mRNA-1"/>
    </source>
</evidence>
<evidence type="ECO:0000259" key="3">
    <source>
        <dbReference type="PROSITE" id="PS50222"/>
    </source>
</evidence>
<organism evidence="6">
    <name type="scientific">Anisakis simplex</name>
    <name type="common">Herring worm</name>
    <dbReference type="NCBI Taxonomy" id="6269"/>
    <lineage>
        <taxon>Eukaryota</taxon>
        <taxon>Metazoa</taxon>
        <taxon>Ecdysozoa</taxon>
        <taxon>Nematoda</taxon>
        <taxon>Chromadorea</taxon>
        <taxon>Rhabditida</taxon>
        <taxon>Spirurina</taxon>
        <taxon>Ascaridomorpha</taxon>
        <taxon>Ascaridoidea</taxon>
        <taxon>Anisakidae</taxon>
        <taxon>Anisakis</taxon>
        <taxon>Anisakis simplex complex</taxon>
    </lineage>
</organism>